<dbReference type="AlphaFoldDB" id="A0AAV1M1K2"/>
<accession>A0AAV1M1K2</accession>
<feature type="compositionally biased region" description="Polar residues" evidence="1">
    <location>
        <begin position="1"/>
        <end position="11"/>
    </location>
</feature>
<keyword evidence="3" id="KW-1185">Reference proteome</keyword>
<comment type="caution">
    <text evidence="2">The sequence shown here is derived from an EMBL/GenBank/DDBJ whole genome shotgun (WGS) entry which is preliminary data.</text>
</comment>
<sequence>MDMQVSHSANSTGGGRAVASRGNTSRQIDRTVPVRRVGQPGGGAGAAEDSPQAQREVGQSAHSTNGDGSKCFNFFD</sequence>
<proteinExistence type="predicted"/>
<gene>
    <name evidence="2" type="ORF">PARMNEM_LOCUS20187</name>
</gene>
<protein>
    <submittedName>
        <fullName evidence="2">Uncharacterized protein</fullName>
    </submittedName>
</protein>
<name>A0AAV1M1K2_9NEOP</name>
<feature type="region of interest" description="Disordered" evidence="1">
    <location>
        <begin position="1"/>
        <end position="76"/>
    </location>
</feature>
<dbReference type="EMBL" id="CAVLGL010000137">
    <property type="protein sequence ID" value="CAK1601573.1"/>
    <property type="molecule type" value="Genomic_DNA"/>
</dbReference>
<evidence type="ECO:0000313" key="3">
    <source>
        <dbReference type="Proteomes" id="UP001314205"/>
    </source>
</evidence>
<dbReference type="Proteomes" id="UP001314205">
    <property type="component" value="Unassembled WGS sequence"/>
</dbReference>
<evidence type="ECO:0000256" key="1">
    <source>
        <dbReference type="SAM" id="MobiDB-lite"/>
    </source>
</evidence>
<evidence type="ECO:0000313" key="2">
    <source>
        <dbReference type="EMBL" id="CAK1601573.1"/>
    </source>
</evidence>
<organism evidence="2 3">
    <name type="scientific">Parnassius mnemosyne</name>
    <name type="common">clouded apollo</name>
    <dbReference type="NCBI Taxonomy" id="213953"/>
    <lineage>
        <taxon>Eukaryota</taxon>
        <taxon>Metazoa</taxon>
        <taxon>Ecdysozoa</taxon>
        <taxon>Arthropoda</taxon>
        <taxon>Hexapoda</taxon>
        <taxon>Insecta</taxon>
        <taxon>Pterygota</taxon>
        <taxon>Neoptera</taxon>
        <taxon>Endopterygota</taxon>
        <taxon>Lepidoptera</taxon>
        <taxon>Glossata</taxon>
        <taxon>Ditrysia</taxon>
        <taxon>Papilionoidea</taxon>
        <taxon>Papilionidae</taxon>
        <taxon>Parnassiinae</taxon>
        <taxon>Parnassini</taxon>
        <taxon>Parnassius</taxon>
        <taxon>Driopa</taxon>
    </lineage>
</organism>
<reference evidence="2 3" key="1">
    <citation type="submission" date="2023-11" db="EMBL/GenBank/DDBJ databases">
        <authorList>
            <person name="Hedman E."/>
            <person name="Englund M."/>
            <person name="Stromberg M."/>
            <person name="Nyberg Akerstrom W."/>
            <person name="Nylinder S."/>
            <person name="Jareborg N."/>
            <person name="Kallberg Y."/>
            <person name="Kronander E."/>
        </authorList>
    </citation>
    <scope>NUCLEOTIDE SEQUENCE [LARGE SCALE GENOMIC DNA]</scope>
</reference>